<evidence type="ECO:0000313" key="3">
    <source>
        <dbReference type="Proteomes" id="UP000507470"/>
    </source>
</evidence>
<evidence type="ECO:0000313" key="2">
    <source>
        <dbReference type="EMBL" id="CAC5423656.1"/>
    </source>
</evidence>
<keyword evidence="1" id="KW-0472">Membrane</keyword>
<name>A0A6J8EV73_MYTCO</name>
<gene>
    <name evidence="2" type="ORF">MCOR_55628</name>
</gene>
<accession>A0A6J8EV73</accession>
<dbReference type="EMBL" id="CACVKT020009836">
    <property type="protein sequence ID" value="CAC5423656.1"/>
    <property type="molecule type" value="Genomic_DNA"/>
</dbReference>
<keyword evidence="1" id="KW-0812">Transmembrane</keyword>
<keyword evidence="1" id="KW-1133">Transmembrane helix</keyword>
<sequence length="189" mass="21430">MILYYVIVVAGLIIAVLLSIVLQQIFQKLKRQRKLSPQMNIHEQIAQHNPLEESIYHEIDELSTSEPATSRGNSYLSIEEHNSMKNSEENTTNDEETLGVDDFMTSCTSVAFTNRTTNNELSTKKQDVDDGIPDEIEDCITSDTNDDLVRAADDDDDSDNDTIIETTDIDGYLSPYHALSTIRYKQDYE</sequence>
<feature type="transmembrane region" description="Helical" evidence="1">
    <location>
        <begin position="6"/>
        <end position="26"/>
    </location>
</feature>
<keyword evidence="3" id="KW-1185">Reference proteome</keyword>
<protein>
    <submittedName>
        <fullName evidence="2">Uncharacterized protein</fullName>
    </submittedName>
</protein>
<proteinExistence type="predicted"/>
<reference evidence="2 3" key="1">
    <citation type="submission" date="2020-06" db="EMBL/GenBank/DDBJ databases">
        <authorList>
            <person name="Li R."/>
            <person name="Bekaert M."/>
        </authorList>
    </citation>
    <scope>NUCLEOTIDE SEQUENCE [LARGE SCALE GENOMIC DNA]</scope>
    <source>
        <strain evidence="3">wild</strain>
    </source>
</reference>
<organism evidence="2 3">
    <name type="scientific">Mytilus coruscus</name>
    <name type="common">Sea mussel</name>
    <dbReference type="NCBI Taxonomy" id="42192"/>
    <lineage>
        <taxon>Eukaryota</taxon>
        <taxon>Metazoa</taxon>
        <taxon>Spiralia</taxon>
        <taxon>Lophotrochozoa</taxon>
        <taxon>Mollusca</taxon>
        <taxon>Bivalvia</taxon>
        <taxon>Autobranchia</taxon>
        <taxon>Pteriomorphia</taxon>
        <taxon>Mytilida</taxon>
        <taxon>Mytiloidea</taxon>
        <taxon>Mytilidae</taxon>
        <taxon>Mytilinae</taxon>
        <taxon>Mytilus</taxon>
    </lineage>
</organism>
<dbReference type="AlphaFoldDB" id="A0A6J8EV73"/>
<dbReference type="Proteomes" id="UP000507470">
    <property type="component" value="Unassembled WGS sequence"/>
</dbReference>
<evidence type="ECO:0000256" key="1">
    <source>
        <dbReference type="SAM" id="Phobius"/>
    </source>
</evidence>